<organism evidence="8 9">
    <name type="scientific">Rosa chinensis</name>
    <name type="common">China rose</name>
    <dbReference type="NCBI Taxonomy" id="74649"/>
    <lineage>
        <taxon>Eukaryota</taxon>
        <taxon>Viridiplantae</taxon>
        <taxon>Streptophyta</taxon>
        <taxon>Embryophyta</taxon>
        <taxon>Tracheophyta</taxon>
        <taxon>Spermatophyta</taxon>
        <taxon>Magnoliopsida</taxon>
        <taxon>eudicotyledons</taxon>
        <taxon>Gunneridae</taxon>
        <taxon>Pentapetalae</taxon>
        <taxon>rosids</taxon>
        <taxon>fabids</taxon>
        <taxon>Rosales</taxon>
        <taxon>Rosaceae</taxon>
        <taxon>Rosoideae</taxon>
        <taxon>Rosoideae incertae sedis</taxon>
        <taxon>Rosa</taxon>
    </lineage>
</organism>
<proteinExistence type="predicted"/>
<dbReference type="Pfam" id="PF00010">
    <property type="entry name" value="HLH"/>
    <property type="match status" value="1"/>
</dbReference>
<dbReference type="InterPro" id="IPR036638">
    <property type="entry name" value="HLH_DNA-bd_sf"/>
</dbReference>
<evidence type="ECO:0000256" key="2">
    <source>
        <dbReference type="ARBA" id="ARBA00023015"/>
    </source>
</evidence>
<dbReference type="STRING" id="74649.A0A2P6R406"/>
<dbReference type="Gene3D" id="4.10.280.10">
    <property type="entry name" value="Helix-loop-helix DNA-binding domain"/>
    <property type="match status" value="1"/>
</dbReference>
<feature type="compositionally biased region" description="Low complexity" evidence="6">
    <location>
        <begin position="224"/>
        <end position="237"/>
    </location>
</feature>
<dbReference type="InterPro" id="IPR054502">
    <property type="entry name" value="bHLH-TF_ACT-like_plant"/>
</dbReference>
<protein>
    <submittedName>
        <fullName evidence="8">Putative transcription factor bHLH family</fullName>
    </submittedName>
</protein>
<dbReference type="SMR" id="A0A2P6R406"/>
<sequence>MATSVKRLERLMEEWLRPLVEAKQWDYCVVWKLGHDPSRFIEMVGCCCGGGYDYCANVKEEEGVQLCRDGYLEHRIKTKACEALAQLPDSMPLYSGVHTDVVISDQPRWISNALESNHSESHDLNGTRVLIPVLLTGLIELFTTKNMPENQKMLDFLMESFNVALKKEVMTGHSCANVNLKASATLDELHIDPMLEKSLQNWFHSPNLPKLSPRPQIVTSRTQSTSCPSREGSSSGSNPATEHPPFNLSSAQVPPHGCVKPSEKSSRFRKPKCCDNLLKQQVVEKDNARGVRRTGSEHFRSKNLNAERKRRTRIKEGELALRALVPKITKMDRASIPTDAIDYIKELQQKVKELEDELREMEEEDSAKKEADLQVSVLDKKKGGSNCLSSTDHKQISSFSQKSPTEVHLEVYQLSKKECLIKLFCEHNRGGFTRLMETMDCLGLEVVDANVTTFDRNSLIILRVEANEDIQAKKLRNMLIKLTRETN</sequence>
<feature type="region of interest" description="Disordered" evidence="6">
    <location>
        <begin position="206"/>
        <end position="271"/>
    </location>
</feature>
<comment type="caution">
    <text evidence="8">The sequence shown here is derived from an EMBL/GenBank/DDBJ whole genome shotgun (WGS) entry which is preliminary data.</text>
</comment>
<dbReference type="PANTHER" id="PTHR31945:SF63">
    <property type="entry name" value="TRANSCRIPTION FACTOR BHLH90"/>
    <property type="match status" value="1"/>
</dbReference>
<dbReference type="Pfam" id="PF22754">
    <property type="entry name" value="bHLH-TF_ACT-like_plant"/>
    <property type="match status" value="1"/>
</dbReference>
<evidence type="ECO:0000313" key="9">
    <source>
        <dbReference type="Proteomes" id="UP000238479"/>
    </source>
</evidence>
<dbReference type="InterPro" id="IPR025610">
    <property type="entry name" value="MYC/MYB_N"/>
</dbReference>
<dbReference type="Gramene" id="PRQ41144">
    <property type="protein sequence ID" value="PRQ41144"/>
    <property type="gene ID" value="RchiOBHm_Chr4g0443741"/>
</dbReference>
<keyword evidence="5" id="KW-0175">Coiled coil</keyword>
<keyword evidence="2" id="KW-0805">Transcription regulation</keyword>
<evidence type="ECO:0000256" key="4">
    <source>
        <dbReference type="ARBA" id="ARBA00023242"/>
    </source>
</evidence>
<dbReference type="SUPFAM" id="SSF47459">
    <property type="entry name" value="HLH, helix-loop-helix DNA-binding domain"/>
    <property type="match status" value="1"/>
</dbReference>
<comment type="subcellular location">
    <subcellularLocation>
        <location evidence="1">Nucleus</location>
    </subcellularLocation>
</comment>
<dbReference type="GO" id="GO:0003700">
    <property type="term" value="F:DNA-binding transcription factor activity"/>
    <property type="evidence" value="ECO:0007669"/>
    <property type="project" value="TreeGrafter"/>
</dbReference>
<dbReference type="GO" id="GO:0046983">
    <property type="term" value="F:protein dimerization activity"/>
    <property type="evidence" value="ECO:0007669"/>
    <property type="project" value="InterPro"/>
</dbReference>
<gene>
    <name evidence="8" type="ORF">RchiOBHm_Chr4g0443741</name>
</gene>
<evidence type="ECO:0000256" key="6">
    <source>
        <dbReference type="SAM" id="MobiDB-lite"/>
    </source>
</evidence>
<feature type="domain" description="BHLH" evidence="7">
    <location>
        <begin position="298"/>
        <end position="347"/>
    </location>
</feature>
<keyword evidence="9" id="KW-1185">Reference proteome</keyword>
<dbReference type="Proteomes" id="UP000238479">
    <property type="component" value="Chromosome 4"/>
</dbReference>
<keyword evidence="4" id="KW-0539">Nucleus</keyword>
<evidence type="ECO:0000256" key="3">
    <source>
        <dbReference type="ARBA" id="ARBA00023163"/>
    </source>
</evidence>
<evidence type="ECO:0000313" key="8">
    <source>
        <dbReference type="EMBL" id="PRQ41144.1"/>
    </source>
</evidence>
<dbReference type="GO" id="GO:0005634">
    <property type="term" value="C:nucleus"/>
    <property type="evidence" value="ECO:0007669"/>
    <property type="project" value="UniProtKB-SubCell"/>
</dbReference>
<evidence type="ECO:0000256" key="5">
    <source>
        <dbReference type="SAM" id="Coils"/>
    </source>
</evidence>
<dbReference type="EMBL" id="PDCK01000042">
    <property type="protein sequence ID" value="PRQ41144.1"/>
    <property type="molecule type" value="Genomic_DNA"/>
</dbReference>
<feature type="coiled-coil region" evidence="5">
    <location>
        <begin position="344"/>
        <end position="374"/>
    </location>
</feature>
<dbReference type="InterPro" id="IPR051358">
    <property type="entry name" value="TF_AMS/ICE1/BHLH6-like"/>
</dbReference>
<dbReference type="PANTHER" id="PTHR31945">
    <property type="entry name" value="TRANSCRIPTION FACTOR SCREAM2-RELATED"/>
    <property type="match status" value="1"/>
</dbReference>
<accession>A0A2P6R406</accession>
<dbReference type="SMART" id="SM00353">
    <property type="entry name" value="HLH"/>
    <property type="match status" value="1"/>
</dbReference>
<dbReference type="AlphaFoldDB" id="A0A2P6R406"/>
<dbReference type="InterPro" id="IPR011598">
    <property type="entry name" value="bHLH_dom"/>
</dbReference>
<keyword evidence="3" id="KW-0804">Transcription</keyword>
<dbReference type="GO" id="GO:0043565">
    <property type="term" value="F:sequence-specific DNA binding"/>
    <property type="evidence" value="ECO:0007669"/>
    <property type="project" value="TreeGrafter"/>
</dbReference>
<evidence type="ECO:0000259" key="7">
    <source>
        <dbReference type="PROSITE" id="PS50888"/>
    </source>
</evidence>
<dbReference type="OMA" id="PSRFIEM"/>
<name>A0A2P6R406_ROSCH</name>
<dbReference type="PROSITE" id="PS50888">
    <property type="entry name" value="BHLH"/>
    <property type="match status" value="1"/>
</dbReference>
<reference evidence="8 9" key="1">
    <citation type="journal article" date="2018" name="Nat. Genet.">
        <title>The Rosa genome provides new insights in the design of modern roses.</title>
        <authorList>
            <person name="Bendahmane M."/>
        </authorList>
    </citation>
    <scope>NUCLEOTIDE SEQUENCE [LARGE SCALE GENOMIC DNA]</scope>
    <source>
        <strain evidence="9">cv. Old Blush</strain>
    </source>
</reference>
<dbReference type="Pfam" id="PF14215">
    <property type="entry name" value="bHLH-MYC_N"/>
    <property type="match status" value="1"/>
</dbReference>
<evidence type="ECO:0000256" key="1">
    <source>
        <dbReference type="ARBA" id="ARBA00004123"/>
    </source>
</evidence>